<reference evidence="1" key="1">
    <citation type="submission" date="2017-05" db="EMBL/GenBank/DDBJ databases">
        <authorList>
            <person name="Varghese N."/>
            <person name="Submissions S."/>
        </authorList>
    </citation>
    <scope>NUCLEOTIDE SEQUENCE</scope>
    <source>
        <strain evidence="1">LMG 28168</strain>
    </source>
</reference>
<accession>A0ACD2U1Q2</accession>
<sequence length="317" mass="34734">MQKVALVIREDFQVMSLAALSAFEFANRSAGEPLYDIHVLSEHGGPVASSLFASVHTEPFSNAVYDTILVAGAMDRSSTPAGVVAFLREVEPRARRVGALCVGAFALAEAGLLSGRRATVHWRRAAELRRDFPQITVDEDRIFIVDGKIWTSAGMTAALDLTLGMVEKDHGAALARSVAQSLVLYHRRAGGQSQHSQLVALNPTSNRVQQALDYARRNLRKDLRSEDLANAACLSPRQFSRVFRTETGTSPAKAIENLRLESARLLVEQGRHSLDNIATETGFGDRDRMRRAFLRAFGQSPQSLRSAVEPLEESLPV</sequence>
<keyword evidence="1" id="KW-0238">DNA-binding</keyword>
<name>A0ACD2U1Q2_9PSED</name>
<keyword evidence="2" id="KW-1185">Reference proteome</keyword>
<evidence type="ECO:0000313" key="1">
    <source>
        <dbReference type="EMBL" id="SMQ23249.1"/>
    </source>
</evidence>
<dbReference type="EMBL" id="FXUY01000001">
    <property type="protein sequence ID" value="SMQ23249.1"/>
    <property type="molecule type" value="Genomic_DNA"/>
</dbReference>
<organism evidence="1 2">
    <name type="scientific">Pseudomonas helmanticensis</name>
    <dbReference type="NCBI Taxonomy" id="1471381"/>
    <lineage>
        <taxon>Bacteria</taxon>
        <taxon>Pseudomonadati</taxon>
        <taxon>Pseudomonadota</taxon>
        <taxon>Gammaproteobacteria</taxon>
        <taxon>Pseudomonadales</taxon>
        <taxon>Pseudomonadaceae</taxon>
        <taxon>Pseudomonas</taxon>
    </lineage>
</organism>
<evidence type="ECO:0000313" key="2">
    <source>
        <dbReference type="Proteomes" id="UP001158048"/>
    </source>
</evidence>
<comment type="caution">
    <text evidence="1">The sequence shown here is derived from an EMBL/GenBank/DDBJ whole genome shotgun (WGS) entry which is preliminary data.</text>
</comment>
<proteinExistence type="predicted"/>
<protein>
    <submittedName>
        <fullName evidence="1">Transcriptional regulator GlxA family, contains an amidase domain and an AraC-type DNA-binding HTH domain</fullName>
    </submittedName>
</protein>
<dbReference type="Proteomes" id="UP001158048">
    <property type="component" value="Unassembled WGS sequence"/>
</dbReference>
<gene>
    <name evidence="1" type="ORF">SAMN04488483_0868</name>
</gene>